<gene>
    <name evidence="2" type="ORF">HMI01_15410</name>
    <name evidence="3" type="ORF">SAMN05421668_10721</name>
</gene>
<evidence type="ECO:0000313" key="3">
    <source>
        <dbReference type="EMBL" id="SFS69527.1"/>
    </source>
</evidence>
<dbReference type="AlphaFoldDB" id="A0A1I6RXU4"/>
<protein>
    <submittedName>
        <fullName evidence="3">AMP-binding enzyme</fullName>
    </submittedName>
</protein>
<reference evidence="3 4" key="1">
    <citation type="submission" date="2016-10" db="EMBL/GenBank/DDBJ databases">
        <authorList>
            <person name="de Groot N.N."/>
        </authorList>
    </citation>
    <scope>NUCLEOTIDE SEQUENCE [LARGE SCALE GENOMIC DNA]</scope>
    <source>
        <strain evidence="3 4">DSM 17074</strain>
    </source>
</reference>
<dbReference type="Pfam" id="PF00501">
    <property type="entry name" value="AMP-binding"/>
    <property type="match status" value="1"/>
</dbReference>
<evidence type="ECO:0000313" key="4">
    <source>
        <dbReference type="Proteomes" id="UP000199139"/>
    </source>
</evidence>
<reference evidence="2 5" key="2">
    <citation type="submission" date="2019-07" db="EMBL/GenBank/DDBJ databases">
        <title>Whole genome shotgun sequence of Halolactibacillus miurensis NBRC 100873.</title>
        <authorList>
            <person name="Hosoyama A."/>
            <person name="Uohara A."/>
            <person name="Ohji S."/>
            <person name="Ichikawa N."/>
        </authorList>
    </citation>
    <scope>NUCLEOTIDE SEQUENCE [LARGE SCALE GENOMIC DNA]</scope>
    <source>
        <strain evidence="2 5">NBRC 100873</strain>
    </source>
</reference>
<dbReference type="InterPro" id="IPR042099">
    <property type="entry name" value="ANL_N_sf"/>
</dbReference>
<dbReference type="EMBL" id="FPAI01000007">
    <property type="protein sequence ID" value="SFS69527.1"/>
    <property type="molecule type" value="Genomic_DNA"/>
</dbReference>
<dbReference type="Gene3D" id="3.40.50.12780">
    <property type="entry name" value="N-terminal domain of ligase-like"/>
    <property type="match status" value="1"/>
</dbReference>
<name>A0A1I6RXU4_9BACI</name>
<dbReference type="SUPFAM" id="SSF56801">
    <property type="entry name" value="Acetyl-CoA synthetase-like"/>
    <property type="match status" value="1"/>
</dbReference>
<dbReference type="RefSeq" id="WP_089853373.1">
    <property type="nucleotide sequence ID" value="NZ_BJWJ01000013.1"/>
</dbReference>
<organism evidence="3 4">
    <name type="scientific">Halolactibacillus miurensis</name>
    <dbReference type="NCBI Taxonomy" id="306541"/>
    <lineage>
        <taxon>Bacteria</taxon>
        <taxon>Bacillati</taxon>
        <taxon>Bacillota</taxon>
        <taxon>Bacilli</taxon>
        <taxon>Bacillales</taxon>
        <taxon>Bacillaceae</taxon>
        <taxon>Halolactibacillus</taxon>
    </lineage>
</organism>
<feature type="domain" description="AMP-dependent synthetase/ligase" evidence="1">
    <location>
        <begin position="49"/>
        <end position="177"/>
    </location>
</feature>
<dbReference type="STRING" id="306541.SAMN05421668_10721"/>
<evidence type="ECO:0000313" key="5">
    <source>
        <dbReference type="Proteomes" id="UP000321773"/>
    </source>
</evidence>
<evidence type="ECO:0000259" key="1">
    <source>
        <dbReference type="Pfam" id="PF00501"/>
    </source>
</evidence>
<dbReference type="Proteomes" id="UP000199139">
    <property type="component" value="Unassembled WGS sequence"/>
</dbReference>
<proteinExistence type="predicted"/>
<sequence>MVRTDLKEPLLDHRFDDAPKTNAVFHLMDQHVELGHGFVPCLIESEPVSQSMSFGDFQAAVNNYSRIFQDNGICKDDKVLVLLKTGKVFHQTLLAIIRLGAIAVVCDHETACVTQIAEKEQIKIIVTDYTLRRLIEVNRLTTLQQVMFTEHMNQLTQTNQALDVVWVRASQPMVIIYDGEDHLCYCHGHIECFVTLSDDYLIQTEETVLVPALTYTHPLFYWLAWIQRAGVYIGPIHAKTVEHLVGFVALIDEDTFGCLVKADCELEALAFDQQKLVGLLRQCAQG</sequence>
<dbReference type="Proteomes" id="UP000321773">
    <property type="component" value="Unassembled WGS sequence"/>
</dbReference>
<dbReference type="InterPro" id="IPR000873">
    <property type="entry name" value="AMP-dep_synth/lig_dom"/>
</dbReference>
<accession>A0A1I6RXU4</accession>
<evidence type="ECO:0000313" key="2">
    <source>
        <dbReference type="EMBL" id="GEM04553.1"/>
    </source>
</evidence>
<dbReference type="EMBL" id="BJWJ01000013">
    <property type="protein sequence ID" value="GEM04553.1"/>
    <property type="molecule type" value="Genomic_DNA"/>
</dbReference>
<dbReference type="OrthoDB" id="9765680at2"/>
<keyword evidence="5" id="KW-1185">Reference proteome</keyword>